<protein>
    <recommendedName>
        <fullName evidence="1">Ricin B lectin domain-containing protein</fullName>
    </recommendedName>
</protein>
<dbReference type="Gene3D" id="2.80.10.50">
    <property type="match status" value="1"/>
</dbReference>
<comment type="caution">
    <text evidence="2">The sequence shown here is derived from an EMBL/GenBank/DDBJ whole genome shotgun (WGS) entry which is preliminary data.</text>
</comment>
<sequence>MSIPDGFFYIKSRLSGKVVDVDGASMKADAKILLWPQKFDSDRDNQLWYYDDGYLVNKKSRKVLDIRGDGARHFGPRWLWLGRGRG</sequence>
<dbReference type="SUPFAM" id="SSF50370">
    <property type="entry name" value="Ricin B-like lectins"/>
    <property type="match status" value="1"/>
</dbReference>
<dbReference type="InterPro" id="IPR035992">
    <property type="entry name" value="Ricin_B-like_lectins"/>
</dbReference>
<dbReference type="Proteomes" id="UP000274822">
    <property type="component" value="Unassembled WGS sequence"/>
</dbReference>
<name>A0A433QD14_9FUNG</name>
<dbReference type="EMBL" id="RBNJ01007976">
    <property type="protein sequence ID" value="RUS27683.1"/>
    <property type="molecule type" value="Genomic_DNA"/>
</dbReference>
<dbReference type="AlphaFoldDB" id="A0A433QD14"/>
<keyword evidence="3" id="KW-1185">Reference proteome</keyword>
<evidence type="ECO:0000259" key="1">
    <source>
        <dbReference type="Pfam" id="PF14200"/>
    </source>
</evidence>
<dbReference type="InterPro" id="IPR000772">
    <property type="entry name" value="Ricin_B_lectin"/>
</dbReference>
<dbReference type="Pfam" id="PF14200">
    <property type="entry name" value="RicinB_lectin_2"/>
    <property type="match status" value="1"/>
</dbReference>
<organism evidence="2 3">
    <name type="scientific">Jimgerdemannia flammicorona</name>
    <dbReference type="NCBI Taxonomy" id="994334"/>
    <lineage>
        <taxon>Eukaryota</taxon>
        <taxon>Fungi</taxon>
        <taxon>Fungi incertae sedis</taxon>
        <taxon>Mucoromycota</taxon>
        <taxon>Mucoromycotina</taxon>
        <taxon>Endogonomycetes</taxon>
        <taxon>Endogonales</taxon>
        <taxon>Endogonaceae</taxon>
        <taxon>Jimgerdemannia</taxon>
    </lineage>
</organism>
<reference evidence="2 3" key="1">
    <citation type="journal article" date="2018" name="New Phytol.">
        <title>Phylogenomics of Endogonaceae and evolution of mycorrhizas within Mucoromycota.</title>
        <authorList>
            <person name="Chang Y."/>
            <person name="Desiro A."/>
            <person name="Na H."/>
            <person name="Sandor L."/>
            <person name="Lipzen A."/>
            <person name="Clum A."/>
            <person name="Barry K."/>
            <person name="Grigoriev I.V."/>
            <person name="Martin F.M."/>
            <person name="Stajich J.E."/>
            <person name="Smith M.E."/>
            <person name="Bonito G."/>
            <person name="Spatafora J.W."/>
        </authorList>
    </citation>
    <scope>NUCLEOTIDE SEQUENCE [LARGE SCALE GENOMIC DNA]</scope>
    <source>
        <strain evidence="2 3">AD002</strain>
    </source>
</reference>
<evidence type="ECO:0000313" key="3">
    <source>
        <dbReference type="Proteomes" id="UP000274822"/>
    </source>
</evidence>
<proteinExistence type="predicted"/>
<feature type="domain" description="Ricin B lectin" evidence="1">
    <location>
        <begin position="5"/>
        <end position="70"/>
    </location>
</feature>
<evidence type="ECO:0000313" key="2">
    <source>
        <dbReference type="EMBL" id="RUS27683.1"/>
    </source>
</evidence>
<accession>A0A433QD14</accession>
<gene>
    <name evidence="2" type="ORF">BC938DRAFT_482881</name>
</gene>